<comment type="caution">
    <text evidence="2">The sequence shown here is derived from an EMBL/GenBank/DDBJ whole genome shotgun (WGS) entry which is preliminary data.</text>
</comment>
<dbReference type="Proteomes" id="UP000033859">
    <property type="component" value="Unassembled WGS sequence"/>
</dbReference>
<feature type="transmembrane region" description="Helical" evidence="1">
    <location>
        <begin position="20"/>
        <end position="38"/>
    </location>
</feature>
<evidence type="ECO:0000256" key="1">
    <source>
        <dbReference type="SAM" id="Phobius"/>
    </source>
</evidence>
<evidence type="ECO:0000313" key="3">
    <source>
        <dbReference type="Proteomes" id="UP000033859"/>
    </source>
</evidence>
<keyword evidence="1" id="KW-0812">Transmembrane</keyword>
<dbReference type="AlphaFoldDB" id="A0A0G0XL72"/>
<organism evidence="2 3">
    <name type="scientific">Candidatus Yanofskybacteria bacterium GW2011_GWC2_41_9</name>
    <dbReference type="NCBI Taxonomy" id="1619029"/>
    <lineage>
        <taxon>Bacteria</taxon>
        <taxon>Candidatus Yanofskyibacteriota</taxon>
    </lineage>
</organism>
<evidence type="ECO:0000313" key="2">
    <source>
        <dbReference type="EMBL" id="KKS25167.1"/>
    </source>
</evidence>
<gene>
    <name evidence="2" type="ORF">UU84_C0046G0004</name>
</gene>
<proteinExistence type="predicted"/>
<dbReference type="EMBL" id="LCCE01000046">
    <property type="protein sequence ID" value="KKS25167.1"/>
    <property type="molecule type" value="Genomic_DNA"/>
</dbReference>
<reference evidence="2 3" key="1">
    <citation type="journal article" date="2015" name="Nature">
        <title>rRNA introns, odd ribosomes, and small enigmatic genomes across a large radiation of phyla.</title>
        <authorList>
            <person name="Brown C.T."/>
            <person name="Hug L.A."/>
            <person name="Thomas B.C."/>
            <person name="Sharon I."/>
            <person name="Castelle C.J."/>
            <person name="Singh A."/>
            <person name="Wilkins M.J."/>
            <person name="Williams K.H."/>
            <person name="Banfield J.F."/>
        </authorList>
    </citation>
    <scope>NUCLEOTIDE SEQUENCE [LARGE SCALE GENOMIC DNA]</scope>
</reference>
<name>A0A0G0XL72_9BACT</name>
<keyword evidence="1" id="KW-0472">Membrane</keyword>
<accession>A0A0G0XL72</accession>
<protein>
    <submittedName>
        <fullName evidence="2">Uncharacterized protein</fullName>
    </submittedName>
</protein>
<sequence>MNNWDDDSQTTTGTMLSDVLFNPGMIFFMLFLMVLVFVNPPKKQTAAEAVVKMPGNIMVWIRWPDYVDVDVDLWARAPGDRPVGYSNRAGNTFNLLRDDLGNSRDTTKLNYEVIFGRDTPDGRYTVNVHLFRNGSELTEVPVEADIFISYGSRADSIAKKRVVLTKVGQEITIANFVLENRKLVGKPDIVFTPLRAAVGESQ</sequence>
<keyword evidence="1" id="KW-1133">Transmembrane helix</keyword>